<gene>
    <name evidence="2" type="ORF">B0H17DRAFT_1341116</name>
</gene>
<evidence type="ECO:0000313" key="3">
    <source>
        <dbReference type="Proteomes" id="UP001221757"/>
    </source>
</evidence>
<feature type="region of interest" description="Disordered" evidence="1">
    <location>
        <begin position="596"/>
        <end position="661"/>
    </location>
</feature>
<comment type="caution">
    <text evidence="2">The sequence shown here is derived from an EMBL/GenBank/DDBJ whole genome shotgun (WGS) entry which is preliminary data.</text>
</comment>
<reference evidence="2" key="1">
    <citation type="submission" date="2023-03" db="EMBL/GenBank/DDBJ databases">
        <title>Massive genome expansion in bonnet fungi (Mycena s.s.) driven by repeated elements and novel gene families across ecological guilds.</title>
        <authorList>
            <consortium name="Lawrence Berkeley National Laboratory"/>
            <person name="Harder C.B."/>
            <person name="Miyauchi S."/>
            <person name="Viragh M."/>
            <person name="Kuo A."/>
            <person name="Thoen E."/>
            <person name="Andreopoulos B."/>
            <person name="Lu D."/>
            <person name="Skrede I."/>
            <person name="Drula E."/>
            <person name="Henrissat B."/>
            <person name="Morin E."/>
            <person name="Kohler A."/>
            <person name="Barry K."/>
            <person name="LaButti K."/>
            <person name="Morin E."/>
            <person name="Salamov A."/>
            <person name="Lipzen A."/>
            <person name="Mereny Z."/>
            <person name="Hegedus B."/>
            <person name="Baldrian P."/>
            <person name="Stursova M."/>
            <person name="Weitz H."/>
            <person name="Taylor A."/>
            <person name="Grigoriev I.V."/>
            <person name="Nagy L.G."/>
            <person name="Martin F."/>
            <person name="Kauserud H."/>
        </authorList>
    </citation>
    <scope>NUCLEOTIDE SEQUENCE</scope>
    <source>
        <strain evidence="2">CBHHK067</strain>
    </source>
</reference>
<organism evidence="2 3">
    <name type="scientific">Mycena rosella</name>
    <name type="common">Pink bonnet</name>
    <name type="synonym">Agaricus rosellus</name>
    <dbReference type="NCBI Taxonomy" id="1033263"/>
    <lineage>
        <taxon>Eukaryota</taxon>
        <taxon>Fungi</taxon>
        <taxon>Dikarya</taxon>
        <taxon>Basidiomycota</taxon>
        <taxon>Agaricomycotina</taxon>
        <taxon>Agaricomycetes</taxon>
        <taxon>Agaricomycetidae</taxon>
        <taxon>Agaricales</taxon>
        <taxon>Marasmiineae</taxon>
        <taxon>Mycenaceae</taxon>
        <taxon>Mycena</taxon>
    </lineage>
</organism>
<evidence type="ECO:0000256" key="1">
    <source>
        <dbReference type="SAM" id="MobiDB-lite"/>
    </source>
</evidence>
<protein>
    <submittedName>
        <fullName evidence="2">Uncharacterized protein</fullName>
    </submittedName>
</protein>
<dbReference type="AlphaFoldDB" id="A0AAD7FCF2"/>
<dbReference type="Proteomes" id="UP001221757">
    <property type="component" value="Unassembled WGS sequence"/>
</dbReference>
<accession>A0AAD7FCF2</accession>
<keyword evidence="3" id="KW-1185">Reference proteome</keyword>
<proteinExistence type="predicted"/>
<feature type="region of interest" description="Disordered" evidence="1">
    <location>
        <begin position="1137"/>
        <end position="1171"/>
    </location>
</feature>
<name>A0AAD7FCF2_MYCRO</name>
<dbReference type="EMBL" id="JARKIE010000828">
    <property type="protein sequence ID" value="KAJ7615790.1"/>
    <property type="molecule type" value="Genomic_DNA"/>
</dbReference>
<feature type="compositionally biased region" description="Low complexity" evidence="1">
    <location>
        <begin position="636"/>
        <end position="661"/>
    </location>
</feature>
<evidence type="ECO:0000313" key="2">
    <source>
        <dbReference type="EMBL" id="KAJ7615790.1"/>
    </source>
</evidence>
<feature type="compositionally biased region" description="Polar residues" evidence="1">
    <location>
        <begin position="609"/>
        <end position="635"/>
    </location>
</feature>
<sequence>MDAVAEMNIPRLQQLVSVGLRRGSSPTVIVRMMQSALEGVYRPRPVLDSRTLDIALMVYRLGGRKLLYAVNHGLGLPSLRTLRNHMSFTKIMPTVGTISIEDIIHNICEVVLKPRDAAFVRQPLRGVSLLIDEVALEERTCHFRHNNSVGGLCWRHSPKVDLQLKTYADALKIAEKIKLEEVHLGKEMTVVSVSCFGESGTYPILALPTCKHVGPEESSTIYETVTSTWLEYAAAHVGMIWSWATDGESSRRKAGYEQFTREKLPRTSPIYGTVASMAGLNIFTGIHSITLDFDYKHIFKRTSMYSASFCSRMALCNGRIINPAVLTRFLARLPEQTDDSVRKLLFPDDPQDVPRAVELMEAIIEFLACDFGPVDADTSADLDSIRLLAVMLKSILAPFITPDMSLTEQMTHLSTYAHIAFTLFRMNRLTFMSNQLYGDSQSMIKNAFFWPGQEQKLDPTQRFFLFQIGDDPLEKLFGKLRMLGGHNSAMSYAQAIERLGHACDLQSVYLRQPDLDQGQRRISMKRSEGVDHLNMVSWTGHNIAGDCHTISAWDDGSKIAQQIFAKLHFPPDSYNYPVLFSDLEIDMLRPFGDGKYPGVESDTDRSMIVPNSRSTTSAVPTSAESTPSTLSTDTISSTPSGATTYPPSTTATPSLPSMAPSVTSTRSVEMTTAPDDDDDIENQGKWVHKQRICRVVINADFEPKSTERLKRVRGHTKVNAKKRDDVNPEAILGANTFIVGDPFFTLLRTEQTLSLAIVRSTAIHEDGISRGSILAPTIRNPNAKVKLSGQVLSMTLIPTLDDNLPESESAFGRARPQSHEEVRSPEWISEERSPWSWIWNGRFLKVDSAIAGTNQTTKKVVIVSVPGVLTELVNHRPVDAVPRLGEHAYEINSEGRSWELDDGPMGAVCELLWDVVVEQNIPLTSLASVKKNEAFPYAFDNGNPALVCQQGTQLLIQQHDDKVQRVCHLCGDRPGNWRAHISTHILRFIRGVNEALRLPVGPSLPCGFCARSNLQECEVHLSKKGKATHITTNCHMVSTFHYKPAEQGSKTTPCRNVPVVCGLCFPDPPRPGAVQRAQWRYNMAEHVSIAHSEYSSPLSPGGTRLPHEVWESMKLDPTEETALGIPTASIPRVFEDVAGPDEGVDRADVVGKKRAAKKSAPGTSQRRRTGA</sequence>